<dbReference type="Proteomes" id="UP001165143">
    <property type="component" value="Unassembled WGS sequence"/>
</dbReference>
<name>A0A9W6PRC3_9ACTN</name>
<sequence>MEHPNPLAYALRTVVTTVYDIRSPREVCVPDLTDLVGAARSDTVYIESWWEALRLLGFLSSGQARVVFLVDLQGWTIDQSAAFLGLHRGTVSRLRDRGIKRLLGEVRKKS</sequence>
<dbReference type="AlphaFoldDB" id="A0A9W6PRC3"/>
<evidence type="ECO:0000313" key="1">
    <source>
        <dbReference type="EMBL" id="GLW59506.1"/>
    </source>
</evidence>
<dbReference type="Gene3D" id="1.10.10.10">
    <property type="entry name" value="Winged helix-like DNA-binding domain superfamily/Winged helix DNA-binding domain"/>
    <property type="match status" value="1"/>
</dbReference>
<proteinExistence type="predicted"/>
<gene>
    <name evidence="1" type="ORF">Kpho01_75160</name>
</gene>
<dbReference type="InterPro" id="IPR036388">
    <property type="entry name" value="WH-like_DNA-bd_sf"/>
</dbReference>
<evidence type="ECO:0000313" key="2">
    <source>
        <dbReference type="Proteomes" id="UP001165143"/>
    </source>
</evidence>
<organism evidence="1 2">
    <name type="scientific">Kitasatospora phosalacinea</name>
    <dbReference type="NCBI Taxonomy" id="2065"/>
    <lineage>
        <taxon>Bacteria</taxon>
        <taxon>Bacillati</taxon>
        <taxon>Actinomycetota</taxon>
        <taxon>Actinomycetes</taxon>
        <taxon>Kitasatosporales</taxon>
        <taxon>Streptomycetaceae</taxon>
        <taxon>Kitasatospora</taxon>
    </lineage>
</organism>
<dbReference type="EMBL" id="BSRX01000087">
    <property type="protein sequence ID" value="GLW59506.1"/>
    <property type="molecule type" value="Genomic_DNA"/>
</dbReference>
<comment type="caution">
    <text evidence="1">The sequence shown here is derived from an EMBL/GenBank/DDBJ whole genome shotgun (WGS) entry which is preliminary data.</text>
</comment>
<dbReference type="InterPro" id="IPR013324">
    <property type="entry name" value="RNA_pol_sigma_r3/r4-like"/>
</dbReference>
<accession>A0A9W6PRC3</accession>
<dbReference type="SUPFAM" id="SSF88659">
    <property type="entry name" value="Sigma3 and sigma4 domains of RNA polymerase sigma factors"/>
    <property type="match status" value="1"/>
</dbReference>
<protein>
    <submittedName>
        <fullName evidence="1">Uncharacterized protein</fullName>
    </submittedName>
</protein>
<reference evidence="1" key="1">
    <citation type="submission" date="2023-02" db="EMBL/GenBank/DDBJ databases">
        <title>Kitasatospora phosalacinea NBRC 14362.</title>
        <authorList>
            <person name="Ichikawa N."/>
            <person name="Sato H."/>
            <person name="Tonouchi N."/>
        </authorList>
    </citation>
    <scope>NUCLEOTIDE SEQUENCE</scope>
    <source>
        <strain evidence="1">NBRC 14362</strain>
    </source>
</reference>